<reference evidence="1" key="2">
    <citation type="submission" date="2025-09" db="UniProtKB">
        <authorList>
            <consortium name="EnsemblPlants"/>
        </authorList>
    </citation>
    <scope>IDENTIFICATION</scope>
</reference>
<evidence type="ECO:0000313" key="2">
    <source>
        <dbReference type="Proteomes" id="UP001732700"/>
    </source>
</evidence>
<proteinExistence type="predicted"/>
<keyword evidence="2" id="KW-1185">Reference proteome</keyword>
<accession>A0ACD5UGJ1</accession>
<organism evidence="1 2">
    <name type="scientific">Avena sativa</name>
    <name type="common">Oat</name>
    <dbReference type="NCBI Taxonomy" id="4498"/>
    <lineage>
        <taxon>Eukaryota</taxon>
        <taxon>Viridiplantae</taxon>
        <taxon>Streptophyta</taxon>
        <taxon>Embryophyta</taxon>
        <taxon>Tracheophyta</taxon>
        <taxon>Spermatophyta</taxon>
        <taxon>Magnoliopsida</taxon>
        <taxon>Liliopsida</taxon>
        <taxon>Poales</taxon>
        <taxon>Poaceae</taxon>
        <taxon>BOP clade</taxon>
        <taxon>Pooideae</taxon>
        <taxon>Poodae</taxon>
        <taxon>Poeae</taxon>
        <taxon>Poeae Chloroplast Group 1 (Aveneae type)</taxon>
        <taxon>Aveninae</taxon>
        <taxon>Avena</taxon>
    </lineage>
</organism>
<protein>
    <submittedName>
        <fullName evidence="1">Uncharacterized protein</fullName>
    </submittedName>
</protein>
<dbReference type="Proteomes" id="UP001732700">
    <property type="component" value="Chromosome 2A"/>
</dbReference>
<name>A0ACD5UGJ1_AVESA</name>
<dbReference type="EnsemblPlants" id="AVESA.00010b.r2.2AG0247720.1">
    <property type="protein sequence ID" value="AVESA.00010b.r2.2AG0247720.1.CDS"/>
    <property type="gene ID" value="AVESA.00010b.r2.2AG0247720"/>
</dbReference>
<evidence type="ECO:0000313" key="1">
    <source>
        <dbReference type="EnsemblPlants" id="AVESA.00010b.r2.2AG0247720.1.CDS"/>
    </source>
</evidence>
<reference evidence="1" key="1">
    <citation type="submission" date="2021-05" db="EMBL/GenBank/DDBJ databases">
        <authorList>
            <person name="Scholz U."/>
            <person name="Mascher M."/>
            <person name="Fiebig A."/>
        </authorList>
    </citation>
    <scope>NUCLEOTIDE SEQUENCE [LARGE SCALE GENOMIC DNA]</scope>
</reference>
<sequence length="669" mass="73631">MPQPSPPLVGKKMVASPKVQMLKSLPPQLSAGKRVALKESPPMVVHSQVQVFESARSRIRDTLAAALSMDSDQQMGQQSAGNESPLGSAGGNRQADGGRMQGIATAFQDAGKDGDENVTKVAARRSEYGDILHSNLRPEMTIEARDDMQQQTEHVPSGNKVWLCWDPDIVVGASQSMSQPNPKRVRISDVHAGANVSEIGPESKRAISTCETTEEKKVRIQKAQSLASKIEAELFKLFGGVNKKYKEKGRSLLFNLKDKNNPVLRERVLSGDIPPKCLCAMTIEELASKELSEWRMAKAEELSNMVVLPDREMDFTRLVKKTHKGEFQIEVEETDLVEVGLGGESLSYVPTKHIAVLTKSDDKTSMDNEVNESDNSVQDGVARTCSSNTPNNLEYPANEPMIDDLKVTENLPQIMTLDEFMQILHSEPHSGYQSTGALQNDPSIDKVDKALKSESFPTAKDKSAASDFQFHSNFPSPQDNCESTLESPMNKSVSILDPVEEPKGDVLVKSPPEKVVAEKQDTVNGSIPVSTMQCKITSDAALTPHGSIWEGSIQLSLSTLKNMVAIFKSGEKPSTNEWCRFLEIKGRVRLGDFEEFLEQLPKSRSRAIIVTIISVCGFIYAILSWMTTSFIKIGNSVLFLLLTYTHSCTCCLANSCLCRFARIVIDCRT</sequence>